<dbReference type="PANTHER" id="PTHR33744">
    <property type="entry name" value="CARBOHYDRATE DIACID REGULATOR"/>
    <property type="match status" value="1"/>
</dbReference>
<organism evidence="5 6">
    <name type="scientific">Rossellomorea pakistanensis</name>
    <dbReference type="NCBI Taxonomy" id="992288"/>
    <lineage>
        <taxon>Bacteria</taxon>
        <taxon>Bacillati</taxon>
        <taxon>Bacillota</taxon>
        <taxon>Bacilli</taxon>
        <taxon>Bacillales</taxon>
        <taxon>Bacillaceae</taxon>
        <taxon>Rossellomorea</taxon>
    </lineage>
</organism>
<evidence type="ECO:0000259" key="3">
    <source>
        <dbReference type="Pfam" id="PF13556"/>
    </source>
</evidence>
<sequence length="412" mass="48217">MAYMEKDPFKLNFDSLDEFADFVSEVLQCPITIEDANHRLIAYSTHDERTDPARISTIIGRRVPEKVINNLWIEGVIPALLKSREPIRVKTLDKIGLGRRVAVSIWQKEEVLGFIWALEVEKPLNEKDLVLLKQAADAAKNKLLQHQARKNKKEEHFQEFFWKLLTGHFQSNKEIMDNFHNFQIPPASSFAVTVLQFEEDIINEEEKQASYLLQTNQSLKIALYTINHQYLILLISLHQIEQPLNKLNDFAETFVQKMEERFGVKSIKPAYSSIYSDYQKVEKAYREARTVLSMKEKFPSEIKEIHGYQNLGIYQFIDVLLEKRTNDDYENHALKKLLEYDDKHNSNLIESLDVFLNKDNNVKEAAKALNVHMNTLNYRLKRISEIGEINLKDPNQKMTLYLDLKLRKFKEG</sequence>
<evidence type="ECO:0000313" key="5">
    <source>
        <dbReference type="EMBL" id="MBM7585395.1"/>
    </source>
</evidence>
<keyword evidence="6" id="KW-1185">Reference proteome</keyword>
<gene>
    <name evidence="5" type="ORF">JOC86_001937</name>
</gene>
<evidence type="ECO:0000256" key="2">
    <source>
        <dbReference type="SAM" id="Coils"/>
    </source>
</evidence>
<dbReference type="GO" id="GO:0003677">
    <property type="term" value="F:DNA binding"/>
    <property type="evidence" value="ECO:0007669"/>
    <property type="project" value="UniProtKB-KW"/>
</dbReference>
<comment type="caution">
    <text evidence="5">The sequence shown here is derived from an EMBL/GenBank/DDBJ whole genome shotgun (WGS) entry which is preliminary data.</text>
</comment>
<evidence type="ECO:0000256" key="1">
    <source>
        <dbReference type="ARBA" id="ARBA00006754"/>
    </source>
</evidence>
<dbReference type="InterPro" id="IPR041522">
    <property type="entry name" value="CdaR_GGDEF"/>
</dbReference>
<feature type="domain" description="PucR C-terminal helix-turn-helix" evidence="3">
    <location>
        <begin position="348"/>
        <end position="405"/>
    </location>
</feature>
<accession>A0ABS2NC12</accession>
<dbReference type="EMBL" id="JAFBDZ010000002">
    <property type="protein sequence ID" value="MBM7585395.1"/>
    <property type="molecule type" value="Genomic_DNA"/>
</dbReference>
<dbReference type="PANTHER" id="PTHR33744:SF1">
    <property type="entry name" value="DNA-BINDING TRANSCRIPTIONAL ACTIVATOR ADER"/>
    <property type="match status" value="1"/>
</dbReference>
<feature type="domain" description="CdaR GGDEF-like" evidence="4">
    <location>
        <begin position="171"/>
        <end position="294"/>
    </location>
</feature>
<dbReference type="InterPro" id="IPR051448">
    <property type="entry name" value="CdaR-like_regulators"/>
</dbReference>
<dbReference type="Pfam" id="PF13556">
    <property type="entry name" value="HTH_30"/>
    <property type="match status" value="1"/>
</dbReference>
<comment type="similarity">
    <text evidence="1">Belongs to the CdaR family.</text>
</comment>
<evidence type="ECO:0000259" key="4">
    <source>
        <dbReference type="Pfam" id="PF17853"/>
    </source>
</evidence>
<dbReference type="InterPro" id="IPR029016">
    <property type="entry name" value="GAF-like_dom_sf"/>
</dbReference>
<keyword evidence="2" id="KW-0175">Coiled coil</keyword>
<dbReference type="Pfam" id="PF17853">
    <property type="entry name" value="GGDEF_2"/>
    <property type="match status" value="1"/>
</dbReference>
<name>A0ABS2NC12_9BACI</name>
<dbReference type="Gene3D" id="3.30.450.40">
    <property type="match status" value="1"/>
</dbReference>
<proteinExistence type="inferred from homology"/>
<dbReference type="InterPro" id="IPR025736">
    <property type="entry name" value="PucR_C-HTH_dom"/>
</dbReference>
<dbReference type="InterPro" id="IPR042070">
    <property type="entry name" value="PucR_C-HTH_sf"/>
</dbReference>
<evidence type="ECO:0000313" key="6">
    <source>
        <dbReference type="Proteomes" id="UP001646157"/>
    </source>
</evidence>
<feature type="coiled-coil region" evidence="2">
    <location>
        <begin position="129"/>
        <end position="156"/>
    </location>
</feature>
<protein>
    <submittedName>
        <fullName evidence="5">DNA-binding PucR family transcriptional regulator</fullName>
    </submittedName>
</protein>
<dbReference type="Proteomes" id="UP001646157">
    <property type="component" value="Unassembled WGS sequence"/>
</dbReference>
<reference evidence="5 6" key="1">
    <citation type="submission" date="2021-01" db="EMBL/GenBank/DDBJ databases">
        <title>Genomic Encyclopedia of Type Strains, Phase IV (KMG-IV): sequencing the most valuable type-strain genomes for metagenomic binning, comparative biology and taxonomic classification.</title>
        <authorList>
            <person name="Goeker M."/>
        </authorList>
    </citation>
    <scope>NUCLEOTIDE SEQUENCE [LARGE SCALE GENOMIC DNA]</scope>
    <source>
        <strain evidence="5 6">DSM 24834</strain>
    </source>
</reference>
<dbReference type="Gene3D" id="1.10.10.2840">
    <property type="entry name" value="PucR C-terminal helix-turn-helix domain"/>
    <property type="match status" value="1"/>
</dbReference>
<keyword evidence="5" id="KW-0238">DNA-binding</keyword>